<evidence type="ECO:0000313" key="6">
    <source>
        <dbReference type="Proteomes" id="UP000553343"/>
    </source>
</evidence>
<organism evidence="5 6">
    <name type="scientific">Desulfobacter latus</name>
    <dbReference type="NCBI Taxonomy" id="2292"/>
    <lineage>
        <taxon>Bacteria</taxon>
        <taxon>Pseudomonadati</taxon>
        <taxon>Thermodesulfobacteriota</taxon>
        <taxon>Desulfobacteria</taxon>
        <taxon>Desulfobacterales</taxon>
        <taxon>Desulfobacteraceae</taxon>
        <taxon>Desulfobacter</taxon>
    </lineage>
</organism>
<comment type="similarity">
    <text evidence="1 4">Belongs to the DegT/DnrJ/EryC1 family.</text>
</comment>
<dbReference type="GO" id="GO:0008483">
    <property type="term" value="F:transaminase activity"/>
    <property type="evidence" value="ECO:0007669"/>
    <property type="project" value="UniProtKB-KW"/>
</dbReference>
<dbReference type="Gene3D" id="3.40.640.10">
    <property type="entry name" value="Type I PLP-dependent aspartate aminotransferase-like (Major domain)"/>
    <property type="match status" value="1"/>
</dbReference>
<proteinExistence type="inferred from homology"/>
<dbReference type="Proteomes" id="UP000553343">
    <property type="component" value="Unassembled WGS sequence"/>
</dbReference>
<comment type="caution">
    <text evidence="5">The sequence shown here is derived from an EMBL/GenBank/DDBJ whole genome shotgun (WGS) entry which is preliminary data.</text>
</comment>
<dbReference type="InterPro" id="IPR015421">
    <property type="entry name" value="PyrdxlP-dep_Trfase_major"/>
</dbReference>
<name>A0A850T1L0_9BACT</name>
<keyword evidence="5" id="KW-0032">Aminotransferase</keyword>
<feature type="active site" description="Proton acceptor" evidence="2">
    <location>
        <position position="184"/>
    </location>
</feature>
<keyword evidence="6" id="KW-1185">Reference proteome</keyword>
<keyword evidence="5" id="KW-0808">Transferase</keyword>
<gene>
    <name evidence="5" type="ORF">HXW94_08295</name>
</gene>
<dbReference type="InterPro" id="IPR000653">
    <property type="entry name" value="DegT/StrS_aminotransferase"/>
</dbReference>
<dbReference type="InterPro" id="IPR015422">
    <property type="entry name" value="PyrdxlP-dep_Trfase_small"/>
</dbReference>
<dbReference type="GO" id="GO:0000271">
    <property type="term" value="P:polysaccharide biosynthetic process"/>
    <property type="evidence" value="ECO:0007669"/>
    <property type="project" value="TreeGrafter"/>
</dbReference>
<dbReference type="PANTHER" id="PTHR30244:SF34">
    <property type="entry name" value="DTDP-4-AMINO-4,6-DIDEOXYGALACTOSE TRANSAMINASE"/>
    <property type="match status" value="1"/>
</dbReference>
<dbReference type="RefSeq" id="WP_178366436.1">
    <property type="nucleotide sequence ID" value="NZ_JACADJ010000021.1"/>
</dbReference>
<evidence type="ECO:0000256" key="3">
    <source>
        <dbReference type="PIRSR" id="PIRSR000390-2"/>
    </source>
</evidence>
<dbReference type="PIRSF" id="PIRSF000390">
    <property type="entry name" value="PLP_StrS"/>
    <property type="match status" value="1"/>
</dbReference>
<keyword evidence="3 4" id="KW-0663">Pyridoxal phosphate</keyword>
<evidence type="ECO:0000256" key="1">
    <source>
        <dbReference type="ARBA" id="ARBA00037999"/>
    </source>
</evidence>
<dbReference type="GO" id="GO:0030170">
    <property type="term" value="F:pyridoxal phosphate binding"/>
    <property type="evidence" value="ECO:0007669"/>
    <property type="project" value="TreeGrafter"/>
</dbReference>
<evidence type="ECO:0000256" key="4">
    <source>
        <dbReference type="RuleBase" id="RU004508"/>
    </source>
</evidence>
<feature type="modified residue" description="N6-(pyridoxal phosphate)lysine" evidence="3">
    <location>
        <position position="184"/>
    </location>
</feature>
<dbReference type="SUPFAM" id="SSF53383">
    <property type="entry name" value="PLP-dependent transferases"/>
    <property type="match status" value="1"/>
</dbReference>
<reference evidence="5 6" key="1">
    <citation type="submission" date="2020-06" db="EMBL/GenBank/DDBJ databases">
        <title>High-quality draft genome of sulfate reducer Desulfobacter latus type strain AcrS2 isolated from marine sediment.</title>
        <authorList>
            <person name="Hoppe M."/>
            <person name="Larsen C.K."/>
            <person name="Marshall I.P.G."/>
            <person name="Schramm A."/>
            <person name="Marietou A.G."/>
        </authorList>
    </citation>
    <scope>NUCLEOTIDE SEQUENCE [LARGE SCALE GENOMIC DNA]</scope>
    <source>
        <strain evidence="5 6">AcRS2</strain>
    </source>
</reference>
<dbReference type="PANTHER" id="PTHR30244">
    <property type="entry name" value="TRANSAMINASE"/>
    <property type="match status" value="1"/>
</dbReference>
<accession>A0A850T1L0</accession>
<evidence type="ECO:0000256" key="2">
    <source>
        <dbReference type="PIRSR" id="PIRSR000390-1"/>
    </source>
</evidence>
<dbReference type="Gene3D" id="3.90.1150.10">
    <property type="entry name" value="Aspartate Aminotransferase, domain 1"/>
    <property type="match status" value="1"/>
</dbReference>
<sequence length="379" mass="42283">MWKIPLFDLNYDDQELKAVSDVLKNKWLTAGEKTAAFEDKFGRYLGGSVHCCAVSSGTAALHLALLSRDIGPGDEVIISGLTFVADLNVVVLTGARPVLADIKSLDDWNIDPRAIKIKITDKTKAVIVVHYAGWPCDMDEIRQLCKSNNLLLIEDAAHAPGATYKDLKCGTIGDIGCFSFFSNKNLSTGEGGMVTASAPELIRKIKLMRSHGMTSMTIDRHHGRAISYDVVLPGLNYRIDEIKSALGIVQLKKLDQANEKRGKIVAAYIKHLEKIKDVKIPWKNPAGDRISSWHIFPILLKKENLRIQFMDALKFKGIQTSIHYPAMNDFNYYKGIMNQPVDTADEVSRKMVTLPLFPGMTGDDVDMICNEIKHFFMNR</sequence>
<dbReference type="EMBL" id="JACADJ010000021">
    <property type="protein sequence ID" value="NWH04981.1"/>
    <property type="molecule type" value="Genomic_DNA"/>
</dbReference>
<dbReference type="InterPro" id="IPR015424">
    <property type="entry name" value="PyrdxlP-dep_Trfase"/>
</dbReference>
<protein>
    <submittedName>
        <fullName evidence="5">DegT/DnrJ/EryC1/StrS family aminotransferase</fullName>
    </submittedName>
</protein>
<dbReference type="Pfam" id="PF01041">
    <property type="entry name" value="DegT_DnrJ_EryC1"/>
    <property type="match status" value="1"/>
</dbReference>
<dbReference type="CDD" id="cd00616">
    <property type="entry name" value="AHBA_syn"/>
    <property type="match status" value="1"/>
</dbReference>
<dbReference type="AlphaFoldDB" id="A0A850T1L0"/>
<evidence type="ECO:0000313" key="5">
    <source>
        <dbReference type="EMBL" id="NWH04981.1"/>
    </source>
</evidence>